<evidence type="ECO:0000256" key="2">
    <source>
        <dbReference type="SAM" id="MobiDB-lite"/>
    </source>
</evidence>
<sequence>MTSADPRLKNTGKRPASRSPDGNRNASSSTNKRHTGPLRVSSSYQATNDLAPASVKSPGNASDASSSMAVVEGFFKATTTAAELSIELKAAQTAHAKADREFRNMQDKFDLFPAIKDQKTHARDRAHQRLVRIQRQIEEQKPLQTQVCATLASLLDRRGSSDQSHAAGLLHSPNESLEHMESTLSRISDAAVALSKRVHALESQSPRLDAIESRIKEIADDGIADKEDIIKDVDGLGDRVEAIARDSVVLRKDIDDQLSSNKTRFADLKKDSAELRRAVTDQLVKALDDTNILDHNTKTVNECMARLQKLEAAALSESNLNSVQQTISSLQGKLQALENTKPTSTAAPGAAVAGKSVWQPVLPENDLDSNDHELLLLQQQQQNNPASLGPSSSSNGPSTTAASATATRTYVLNEIEMLKALTMQHTRIINNLTTDDIVKQMLDQLSTIYPDIRMHQQSLTAIRSEVQSYQKNLLHQIEKQEDILKKGREEIVGKLEKLEKTVGVLVDGAETIREHSKKVLEVQVMVLKLEEVVKKVLLQQQQQQQQRKGEAGGGGGDGGQEDL</sequence>
<dbReference type="EMBL" id="KB456261">
    <property type="protein sequence ID" value="EMF15259.1"/>
    <property type="molecule type" value="Genomic_DNA"/>
</dbReference>
<dbReference type="HOGENOM" id="CLU_484107_0_0_1"/>
<name>M3DBM2_SPHMS</name>
<dbReference type="STRING" id="692275.M3DBM2"/>
<dbReference type="Proteomes" id="UP000016931">
    <property type="component" value="Unassembled WGS sequence"/>
</dbReference>
<dbReference type="RefSeq" id="XP_016763380.1">
    <property type="nucleotide sequence ID" value="XM_016904134.1"/>
</dbReference>
<keyword evidence="1" id="KW-0175">Coiled coil</keyword>
<dbReference type="OrthoDB" id="3438382at2759"/>
<dbReference type="GeneID" id="27901271"/>
<evidence type="ECO:0000256" key="1">
    <source>
        <dbReference type="SAM" id="Coils"/>
    </source>
</evidence>
<accession>M3DBM2</accession>
<reference evidence="3 4" key="1">
    <citation type="journal article" date="2012" name="PLoS Pathog.">
        <title>Diverse lifestyles and strategies of plant pathogenesis encoded in the genomes of eighteen Dothideomycetes fungi.</title>
        <authorList>
            <person name="Ohm R.A."/>
            <person name="Feau N."/>
            <person name="Henrissat B."/>
            <person name="Schoch C.L."/>
            <person name="Horwitz B.A."/>
            <person name="Barry K.W."/>
            <person name="Condon B.J."/>
            <person name="Copeland A.C."/>
            <person name="Dhillon B."/>
            <person name="Glaser F."/>
            <person name="Hesse C.N."/>
            <person name="Kosti I."/>
            <person name="LaButti K."/>
            <person name="Lindquist E.A."/>
            <person name="Lucas S."/>
            <person name="Salamov A.A."/>
            <person name="Bradshaw R.E."/>
            <person name="Ciuffetti L."/>
            <person name="Hamelin R.C."/>
            <person name="Kema G.H.J."/>
            <person name="Lawrence C."/>
            <person name="Scott J.A."/>
            <person name="Spatafora J.W."/>
            <person name="Turgeon B.G."/>
            <person name="de Wit P.J.G.M."/>
            <person name="Zhong S."/>
            <person name="Goodwin S.B."/>
            <person name="Grigoriev I.V."/>
        </authorList>
    </citation>
    <scope>NUCLEOTIDE SEQUENCE [LARGE SCALE GENOMIC DNA]</scope>
    <source>
        <strain evidence="3 4">SO2202</strain>
    </source>
</reference>
<evidence type="ECO:0000313" key="3">
    <source>
        <dbReference type="EMBL" id="EMF15259.1"/>
    </source>
</evidence>
<feature type="compositionally biased region" description="Gly residues" evidence="2">
    <location>
        <begin position="551"/>
        <end position="563"/>
    </location>
</feature>
<feature type="region of interest" description="Disordered" evidence="2">
    <location>
        <begin position="382"/>
        <end position="402"/>
    </location>
</feature>
<proteinExistence type="predicted"/>
<dbReference type="eggNOG" id="ENOG502RGQJ">
    <property type="taxonomic scope" value="Eukaryota"/>
</dbReference>
<gene>
    <name evidence="3" type="ORF">SEPMUDRAFT_147181</name>
</gene>
<feature type="region of interest" description="Disordered" evidence="2">
    <location>
        <begin position="1"/>
        <end position="42"/>
    </location>
</feature>
<protein>
    <submittedName>
        <fullName evidence="3">Uncharacterized protein</fullName>
    </submittedName>
</protein>
<dbReference type="AlphaFoldDB" id="M3DBM2"/>
<evidence type="ECO:0000313" key="4">
    <source>
        <dbReference type="Proteomes" id="UP000016931"/>
    </source>
</evidence>
<feature type="compositionally biased region" description="Polar residues" evidence="2">
    <location>
        <begin position="20"/>
        <end position="30"/>
    </location>
</feature>
<organism evidence="3 4">
    <name type="scientific">Sphaerulina musiva (strain SO2202)</name>
    <name type="common">Poplar stem canker fungus</name>
    <name type="synonym">Septoria musiva</name>
    <dbReference type="NCBI Taxonomy" id="692275"/>
    <lineage>
        <taxon>Eukaryota</taxon>
        <taxon>Fungi</taxon>
        <taxon>Dikarya</taxon>
        <taxon>Ascomycota</taxon>
        <taxon>Pezizomycotina</taxon>
        <taxon>Dothideomycetes</taxon>
        <taxon>Dothideomycetidae</taxon>
        <taxon>Mycosphaerellales</taxon>
        <taxon>Mycosphaerellaceae</taxon>
        <taxon>Sphaerulina</taxon>
    </lineage>
</organism>
<feature type="coiled-coil region" evidence="1">
    <location>
        <begin position="81"/>
        <end position="108"/>
    </location>
</feature>
<keyword evidence="4" id="KW-1185">Reference proteome</keyword>
<feature type="region of interest" description="Disordered" evidence="2">
    <location>
        <begin position="543"/>
        <end position="563"/>
    </location>
</feature>